<evidence type="ECO:0000313" key="2">
    <source>
        <dbReference type="Proteomes" id="UP000663090"/>
    </source>
</evidence>
<keyword evidence="2" id="KW-1185">Reference proteome</keyword>
<dbReference type="NCBIfam" id="NF047637">
    <property type="entry name" value="lipo_CC0125"/>
    <property type="match status" value="1"/>
</dbReference>
<organism evidence="1 2">
    <name type="scientific">Myxococcus landrumensis</name>
    <dbReference type="NCBI Taxonomy" id="2813577"/>
    <lineage>
        <taxon>Bacteria</taxon>
        <taxon>Pseudomonadati</taxon>
        <taxon>Myxococcota</taxon>
        <taxon>Myxococcia</taxon>
        <taxon>Myxococcales</taxon>
        <taxon>Cystobacterineae</taxon>
        <taxon>Myxococcaceae</taxon>
        <taxon>Myxococcus</taxon>
    </lineage>
</organism>
<gene>
    <name evidence="1" type="ORF">JY572_37120</name>
</gene>
<name>A0ABX7NQR8_9BACT</name>
<protein>
    <recommendedName>
        <fullName evidence="3">Lipoprotein</fullName>
    </recommendedName>
</protein>
<dbReference type="Proteomes" id="UP000663090">
    <property type="component" value="Chromosome"/>
</dbReference>
<evidence type="ECO:0000313" key="1">
    <source>
        <dbReference type="EMBL" id="QSQ18548.1"/>
    </source>
</evidence>
<sequence length="216" mass="23507">MPISGRSLVVLAAVHTLTGCTTPYQPMGMAGGYQDSEISPGVVRIEVRGNPYTHLGTLHDYFHRRAKELCKERQYQWFLDSGSEKGPQVFFGTQVGSAVVLSDVPSNKRGWVRGVVTCHAATEKTSDARRADLVQILDVQSGLVTHVSSDLAMAQVPRSTRWAFVSDGRVSARTPEGHLVRVDVDKLEAARTLGYRLLSDAEQEAAASPDVNSVGR</sequence>
<dbReference type="PROSITE" id="PS51257">
    <property type="entry name" value="PROKAR_LIPOPROTEIN"/>
    <property type="match status" value="1"/>
</dbReference>
<accession>A0ABX7NQR8</accession>
<proteinExistence type="predicted"/>
<dbReference type="EMBL" id="CP071091">
    <property type="protein sequence ID" value="QSQ18548.1"/>
    <property type="molecule type" value="Genomic_DNA"/>
</dbReference>
<evidence type="ECO:0008006" key="3">
    <source>
        <dbReference type="Google" id="ProtNLM"/>
    </source>
</evidence>
<reference evidence="1 2" key="1">
    <citation type="submission" date="2021-02" db="EMBL/GenBank/DDBJ databases">
        <title>De Novo genome assembly of isolated myxobacteria.</title>
        <authorList>
            <person name="Stevens D.C."/>
        </authorList>
    </citation>
    <scope>NUCLEOTIDE SEQUENCE [LARGE SCALE GENOMIC DNA]</scope>
    <source>
        <strain evidence="1 2">SCHIC003</strain>
    </source>
</reference>